<feature type="domain" description="HTH araC/xylS-type" evidence="1">
    <location>
        <begin position="178"/>
        <end position="252"/>
    </location>
</feature>
<gene>
    <name evidence="2" type="ORF">B7Y86_04015</name>
</gene>
<protein>
    <recommendedName>
        <fullName evidence="1">HTH araC/xylS-type domain-containing protein</fullName>
    </recommendedName>
</protein>
<dbReference type="PROSITE" id="PS01124">
    <property type="entry name" value="HTH_ARAC_FAMILY_2"/>
    <property type="match status" value="1"/>
</dbReference>
<dbReference type="Gene3D" id="1.10.10.60">
    <property type="entry name" value="Homeodomain-like"/>
    <property type="match status" value="1"/>
</dbReference>
<name>A0A258HPC6_9CAUL</name>
<dbReference type="InterPro" id="IPR018060">
    <property type="entry name" value="HTH_AraC"/>
</dbReference>
<organism evidence="2 3">
    <name type="scientific">Brevundimonas subvibrioides</name>
    <dbReference type="NCBI Taxonomy" id="74313"/>
    <lineage>
        <taxon>Bacteria</taxon>
        <taxon>Pseudomonadati</taxon>
        <taxon>Pseudomonadota</taxon>
        <taxon>Alphaproteobacteria</taxon>
        <taxon>Caulobacterales</taxon>
        <taxon>Caulobacteraceae</taxon>
        <taxon>Brevundimonas</taxon>
    </lineage>
</organism>
<evidence type="ECO:0000313" key="2">
    <source>
        <dbReference type="EMBL" id="OYX58178.1"/>
    </source>
</evidence>
<sequence length="273" mass="30146">MSTEDRYAEFPPPSSLAPWVKVIWTYASPEPSDTVQRIAPDGCPELILDIGAPYEEEGPNGVWSLQPSALFAGQMTRPIAIRPVGPVELVAVRFHPDGARDWLGAPLSTATDGRLDMVDRLRGVRPPAGDPEAQAKAMTDRLEALRLQQGWTVDPVVRAEVESIIDDAPAAVRSPADQRAMQRRFLDRVGVSPRMLRSVMRFRRVFDHALEPTPEAGGWLEAGLGAGYFDQPQMARDFRRFLGCTATEWAREQVELARAIASQTYKPGPPHLA</sequence>
<evidence type="ECO:0000259" key="1">
    <source>
        <dbReference type="PROSITE" id="PS01124"/>
    </source>
</evidence>
<dbReference type="AlphaFoldDB" id="A0A258HPC6"/>
<dbReference type="Pfam" id="PF20240">
    <property type="entry name" value="DUF6597"/>
    <property type="match status" value="1"/>
</dbReference>
<dbReference type="Proteomes" id="UP000216147">
    <property type="component" value="Unassembled WGS sequence"/>
</dbReference>
<dbReference type="EMBL" id="NCEQ01000003">
    <property type="protein sequence ID" value="OYX58178.1"/>
    <property type="molecule type" value="Genomic_DNA"/>
</dbReference>
<reference evidence="2 3" key="1">
    <citation type="submission" date="2017-03" db="EMBL/GenBank/DDBJ databases">
        <title>Lifting the veil on microbial sulfur biogeochemistry in mining wastewaters.</title>
        <authorList>
            <person name="Kantor R.S."/>
            <person name="Colenbrander Nelson T."/>
            <person name="Marshall S."/>
            <person name="Bennett D."/>
            <person name="Apte S."/>
            <person name="Camacho D."/>
            <person name="Thomas B.C."/>
            <person name="Warren L.A."/>
            <person name="Banfield J.F."/>
        </authorList>
    </citation>
    <scope>NUCLEOTIDE SEQUENCE [LARGE SCALE GENOMIC DNA]</scope>
    <source>
        <strain evidence="2">32-68-21</strain>
    </source>
</reference>
<comment type="caution">
    <text evidence="2">The sequence shown here is derived from an EMBL/GenBank/DDBJ whole genome shotgun (WGS) entry which is preliminary data.</text>
</comment>
<dbReference type="GO" id="GO:0003700">
    <property type="term" value="F:DNA-binding transcription factor activity"/>
    <property type="evidence" value="ECO:0007669"/>
    <property type="project" value="InterPro"/>
</dbReference>
<proteinExistence type="predicted"/>
<dbReference type="GO" id="GO:0043565">
    <property type="term" value="F:sequence-specific DNA binding"/>
    <property type="evidence" value="ECO:0007669"/>
    <property type="project" value="InterPro"/>
</dbReference>
<dbReference type="InterPro" id="IPR046532">
    <property type="entry name" value="DUF6597"/>
</dbReference>
<accession>A0A258HPC6</accession>
<evidence type="ECO:0000313" key="3">
    <source>
        <dbReference type="Proteomes" id="UP000216147"/>
    </source>
</evidence>